<dbReference type="RefSeq" id="WP_201659015.1">
    <property type="nucleotide sequence ID" value="NZ_JAEQNC010000007.1"/>
</dbReference>
<dbReference type="InterPro" id="IPR037185">
    <property type="entry name" value="EmrE-like"/>
</dbReference>
<feature type="transmembrane region" description="Helical" evidence="1">
    <location>
        <begin position="100"/>
        <end position="118"/>
    </location>
</feature>
<keyword evidence="1" id="KW-1133">Transmembrane helix</keyword>
<feature type="transmembrane region" description="Helical" evidence="1">
    <location>
        <begin position="240"/>
        <end position="258"/>
    </location>
</feature>
<organism evidence="3 4">
    <name type="scientific">Rhizobium setariae</name>
    <dbReference type="NCBI Taxonomy" id="2801340"/>
    <lineage>
        <taxon>Bacteria</taxon>
        <taxon>Pseudomonadati</taxon>
        <taxon>Pseudomonadota</taxon>
        <taxon>Alphaproteobacteria</taxon>
        <taxon>Hyphomicrobiales</taxon>
        <taxon>Rhizobiaceae</taxon>
        <taxon>Rhizobium/Agrobacterium group</taxon>
        <taxon>Rhizobium</taxon>
    </lineage>
</organism>
<dbReference type="PANTHER" id="PTHR22911:SF135">
    <property type="entry name" value="BLR4310 PROTEIN"/>
    <property type="match status" value="1"/>
</dbReference>
<dbReference type="SUPFAM" id="SSF103481">
    <property type="entry name" value="Multidrug resistance efflux transporter EmrE"/>
    <property type="match status" value="2"/>
</dbReference>
<keyword evidence="1" id="KW-0472">Membrane</keyword>
<feature type="transmembrane region" description="Helical" evidence="1">
    <location>
        <begin position="125"/>
        <end position="141"/>
    </location>
</feature>
<dbReference type="EMBL" id="JAEQNC010000007">
    <property type="protein sequence ID" value="MBL0373098.1"/>
    <property type="molecule type" value="Genomic_DNA"/>
</dbReference>
<accession>A0A936YP65</accession>
<feature type="domain" description="EamA" evidence="2">
    <location>
        <begin position="8"/>
        <end position="140"/>
    </location>
</feature>
<evidence type="ECO:0000256" key="1">
    <source>
        <dbReference type="SAM" id="Phobius"/>
    </source>
</evidence>
<dbReference type="Proteomes" id="UP000633219">
    <property type="component" value="Unassembled WGS sequence"/>
</dbReference>
<evidence type="ECO:0000313" key="3">
    <source>
        <dbReference type="EMBL" id="MBL0373098.1"/>
    </source>
</evidence>
<dbReference type="PANTHER" id="PTHR22911">
    <property type="entry name" value="ACYL-MALONYL CONDENSING ENZYME-RELATED"/>
    <property type="match status" value="1"/>
</dbReference>
<feature type="transmembrane region" description="Helical" evidence="1">
    <location>
        <begin position="205"/>
        <end position="228"/>
    </location>
</feature>
<feature type="transmembrane region" description="Helical" evidence="1">
    <location>
        <begin position="147"/>
        <end position="166"/>
    </location>
</feature>
<feature type="domain" description="EamA" evidence="2">
    <location>
        <begin position="151"/>
        <end position="276"/>
    </location>
</feature>
<comment type="caution">
    <text evidence="3">The sequence shown here is derived from an EMBL/GenBank/DDBJ whole genome shotgun (WGS) entry which is preliminary data.</text>
</comment>
<dbReference type="GO" id="GO:0016020">
    <property type="term" value="C:membrane"/>
    <property type="evidence" value="ECO:0007669"/>
    <property type="project" value="InterPro"/>
</dbReference>
<evidence type="ECO:0000259" key="2">
    <source>
        <dbReference type="Pfam" id="PF00892"/>
    </source>
</evidence>
<feature type="transmembrane region" description="Helical" evidence="1">
    <location>
        <begin position="178"/>
        <end position="199"/>
    </location>
</feature>
<feature type="transmembrane region" description="Helical" evidence="1">
    <location>
        <begin position="72"/>
        <end position="94"/>
    </location>
</feature>
<keyword evidence="1" id="KW-0812">Transmembrane</keyword>
<dbReference type="Gene3D" id="1.10.3730.20">
    <property type="match status" value="1"/>
</dbReference>
<feature type="transmembrane region" description="Helical" evidence="1">
    <location>
        <begin position="264"/>
        <end position="281"/>
    </location>
</feature>
<dbReference type="Pfam" id="PF00892">
    <property type="entry name" value="EamA"/>
    <property type="match status" value="2"/>
</dbReference>
<sequence>MTKNDNFKGALLISLAMAGFTLSDAMIKLVTPHMYTGQIMFVRGAITSVLIFAVAWKLGALRPPRVLADRYLLLRTLGEIVASITYITALGSLPLPNASAILQMLPLAVTMGAAVFFGESVGWRRWGAILVGLIGVLIIIRPGAEGFTVSALLVVVSVLAAATRDLATRRINPNIPSLLISAVTALVVTMVGAVLIVPFGGWKPVAAFDLGALTIGALALFGGYQAVIMAMRTGDMSFVAPFRYTSLIWSIALGAFMLGEFPDTWMLVGSAIVIAAGLYAFNRERQRHRAPAMASDNQLAP</sequence>
<keyword evidence="4" id="KW-1185">Reference proteome</keyword>
<reference evidence="3" key="1">
    <citation type="submission" date="2021-01" db="EMBL/GenBank/DDBJ databases">
        <title>Rhizobium sp. strain KVB221 16S ribosomal RNA gene Genome sequencing and assembly.</title>
        <authorList>
            <person name="Kang M."/>
        </authorList>
    </citation>
    <scope>NUCLEOTIDE SEQUENCE</scope>
    <source>
        <strain evidence="3">KVB221</strain>
    </source>
</reference>
<feature type="transmembrane region" description="Helical" evidence="1">
    <location>
        <begin position="41"/>
        <end position="60"/>
    </location>
</feature>
<gene>
    <name evidence="3" type="ORF">JJB09_13770</name>
</gene>
<dbReference type="AlphaFoldDB" id="A0A936YP65"/>
<protein>
    <submittedName>
        <fullName evidence="3">DMT family transporter</fullName>
    </submittedName>
</protein>
<name>A0A936YP65_9HYPH</name>
<proteinExistence type="predicted"/>
<dbReference type="InterPro" id="IPR000620">
    <property type="entry name" value="EamA_dom"/>
</dbReference>
<evidence type="ECO:0000313" key="4">
    <source>
        <dbReference type="Proteomes" id="UP000633219"/>
    </source>
</evidence>